<organism evidence="1 2">
    <name type="scientific">Nocardiopsis tropica</name>
    <dbReference type="NCBI Taxonomy" id="109330"/>
    <lineage>
        <taxon>Bacteria</taxon>
        <taxon>Bacillati</taxon>
        <taxon>Actinomycetota</taxon>
        <taxon>Actinomycetes</taxon>
        <taxon>Streptosporangiales</taxon>
        <taxon>Nocardiopsidaceae</taxon>
        <taxon>Nocardiopsis</taxon>
    </lineage>
</organism>
<evidence type="ECO:0000313" key="1">
    <source>
        <dbReference type="EMBL" id="MEE2051819.1"/>
    </source>
</evidence>
<accession>A0ABU7KR93</accession>
<dbReference type="RefSeq" id="WP_330158883.1">
    <property type="nucleotide sequence ID" value="NZ_BAAAJA010000022.1"/>
</dbReference>
<comment type="caution">
    <text evidence="1">The sequence shown here is derived from an EMBL/GenBank/DDBJ whole genome shotgun (WGS) entry which is preliminary data.</text>
</comment>
<proteinExistence type="predicted"/>
<protein>
    <submittedName>
        <fullName evidence="1">Uncharacterized protein</fullName>
    </submittedName>
</protein>
<sequence>MSGLSDDLRNLPPNPDDKPVVIELNEDRPDDPQVMLYNLFDEYMAHYRQALQRLSPERIAANEQAWAEIHRTNLVYWEQAKKNGWQPNQLPGWETAAAMNDIAVNMANLAGEVGDQAAEQDE</sequence>
<name>A0ABU7KR93_9ACTN</name>
<dbReference type="EMBL" id="JAUUCC010000034">
    <property type="protein sequence ID" value="MEE2051819.1"/>
    <property type="molecule type" value="Genomic_DNA"/>
</dbReference>
<dbReference type="Proteomes" id="UP001348641">
    <property type="component" value="Unassembled WGS sequence"/>
</dbReference>
<gene>
    <name evidence="1" type="ORF">Q8A49_15060</name>
</gene>
<reference evidence="1 2" key="1">
    <citation type="submission" date="2023-07" db="EMBL/GenBank/DDBJ databases">
        <authorList>
            <person name="Girao M."/>
            <person name="Carvalho M.F."/>
        </authorList>
    </citation>
    <scope>NUCLEOTIDE SEQUENCE [LARGE SCALE GENOMIC DNA]</scope>
    <source>
        <strain evidence="1 2">66/93</strain>
    </source>
</reference>
<evidence type="ECO:0000313" key="2">
    <source>
        <dbReference type="Proteomes" id="UP001348641"/>
    </source>
</evidence>